<comment type="caution">
    <text evidence="2">The sequence shown here is derived from an EMBL/GenBank/DDBJ whole genome shotgun (WGS) entry which is preliminary data.</text>
</comment>
<feature type="region of interest" description="Disordered" evidence="1">
    <location>
        <begin position="1"/>
        <end position="26"/>
    </location>
</feature>
<dbReference type="AlphaFoldDB" id="A0A840Q8D5"/>
<accession>A0A840Q8D5</accession>
<reference evidence="2 3" key="1">
    <citation type="submission" date="2020-08" db="EMBL/GenBank/DDBJ databases">
        <title>Sequencing the genomes of 1000 actinobacteria strains.</title>
        <authorList>
            <person name="Klenk H.-P."/>
        </authorList>
    </citation>
    <scope>NUCLEOTIDE SEQUENCE [LARGE SCALE GENOMIC DNA]</scope>
    <source>
        <strain evidence="2 3">DSM 45584</strain>
    </source>
</reference>
<evidence type="ECO:0000313" key="3">
    <source>
        <dbReference type="Proteomes" id="UP000584374"/>
    </source>
</evidence>
<evidence type="ECO:0000256" key="1">
    <source>
        <dbReference type="SAM" id="MobiDB-lite"/>
    </source>
</evidence>
<name>A0A840Q8D5_9PSEU</name>
<keyword evidence="3" id="KW-1185">Reference proteome</keyword>
<evidence type="ECO:0000313" key="2">
    <source>
        <dbReference type="EMBL" id="MBB5156994.1"/>
    </source>
</evidence>
<dbReference type="EMBL" id="JACHIW010000001">
    <property type="protein sequence ID" value="MBB5156994.1"/>
    <property type="molecule type" value="Genomic_DNA"/>
</dbReference>
<sequence length="30" mass="3216">MRANGDGAACPDSRDEKLGFNDDGSIDLYI</sequence>
<dbReference type="Proteomes" id="UP000584374">
    <property type="component" value="Unassembled WGS sequence"/>
</dbReference>
<protein>
    <submittedName>
        <fullName evidence="2">Uncharacterized protein</fullName>
    </submittedName>
</protein>
<gene>
    <name evidence="2" type="ORF">BJ970_004528</name>
</gene>
<proteinExistence type="predicted"/>
<organism evidence="2 3">
    <name type="scientific">Saccharopolyspora phatthalungensis</name>
    <dbReference type="NCBI Taxonomy" id="664693"/>
    <lineage>
        <taxon>Bacteria</taxon>
        <taxon>Bacillati</taxon>
        <taxon>Actinomycetota</taxon>
        <taxon>Actinomycetes</taxon>
        <taxon>Pseudonocardiales</taxon>
        <taxon>Pseudonocardiaceae</taxon>
        <taxon>Saccharopolyspora</taxon>
    </lineage>
</organism>